<evidence type="ECO:0000256" key="5">
    <source>
        <dbReference type="ARBA" id="ARBA00022989"/>
    </source>
</evidence>
<evidence type="ECO:0000256" key="4">
    <source>
        <dbReference type="ARBA" id="ARBA00022692"/>
    </source>
</evidence>
<evidence type="ECO:0000256" key="2">
    <source>
        <dbReference type="ARBA" id="ARBA00010519"/>
    </source>
</evidence>
<dbReference type="Proteomes" id="UP000003257">
    <property type="component" value="Unassembled WGS sequence"/>
</dbReference>
<evidence type="ECO:0000313" key="8">
    <source>
        <dbReference type="EMBL" id="EDQ05854.1"/>
    </source>
</evidence>
<comment type="subcellular location">
    <subcellularLocation>
        <location evidence="7">Cell membrane</location>
        <topology evidence="7">Multi-pass membrane protein</topology>
    </subcellularLocation>
    <subcellularLocation>
        <location evidence="1">Membrane</location>
        <topology evidence="1">Multi-pass membrane protein</topology>
    </subcellularLocation>
</comment>
<comment type="function">
    <text evidence="7">NDH-1 shuttles electrons from NADH, via FMN and iron-sulfur (Fe-S) centers, to quinones in the respiratory chain. The immediate electron acceptor for the enzyme in this species is believed to be ubiquinone. Couples the redox reaction to proton translocation (for every two electrons transferred, four hydrogen ions are translocated across the cytoplasmic membrane), and thus conserves the redox energy in a proton gradient.</text>
</comment>
<dbReference type="Pfam" id="PF00420">
    <property type="entry name" value="Oxidored_q2"/>
    <property type="match status" value="1"/>
</dbReference>
<dbReference type="NCBIfam" id="NF004320">
    <property type="entry name" value="PRK05715.1-2"/>
    <property type="match status" value="1"/>
</dbReference>
<evidence type="ECO:0000256" key="3">
    <source>
        <dbReference type="ARBA" id="ARBA00022448"/>
    </source>
</evidence>
<proteinExistence type="inferred from homology"/>
<keyword evidence="6 7" id="KW-0472">Membrane</keyword>
<keyword evidence="7" id="KW-0874">Quinone</keyword>
<keyword evidence="5 7" id="KW-1133">Transmembrane helix</keyword>
<keyword evidence="7" id="KW-0520">NAD</keyword>
<feature type="transmembrane region" description="Helical" evidence="7">
    <location>
        <begin position="30"/>
        <end position="51"/>
    </location>
</feature>
<dbReference type="Gene3D" id="1.10.287.3510">
    <property type="match status" value="1"/>
</dbReference>
<evidence type="ECO:0000256" key="7">
    <source>
        <dbReference type="HAMAP-Rule" id="MF_01456"/>
    </source>
</evidence>
<dbReference type="InterPro" id="IPR039428">
    <property type="entry name" value="NUOK/Mnh_C1-like"/>
</dbReference>
<evidence type="ECO:0000256" key="1">
    <source>
        <dbReference type="ARBA" id="ARBA00004141"/>
    </source>
</evidence>
<dbReference type="EC" id="7.1.1.-" evidence="7"/>
<keyword evidence="4 7" id="KW-0812">Transmembrane</keyword>
<keyword evidence="7" id="KW-0830">Ubiquinone</keyword>
<reference evidence="8 9" key="1">
    <citation type="submission" date="2007-11" db="EMBL/GenBank/DDBJ databases">
        <authorList>
            <person name="Wagner-Dobler I."/>
            <person name="Ferriera S."/>
            <person name="Johnson J."/>
            <person name="Kravitz S."/>
            <person name="Beeson K."/>
            <person name="Sutton G."/>
            <person name="Rogers Y.-H."/>
            <person name="Friedman R."/>
            <person name="Frazier M."/>
            <person name="Venter J.C."/>
        </authorList>
    </citation>
    <scope>NUCLEOTIDE SEQUENCE [LARGE SCALE GENOMIC DNA]</scope>
    <source>
        <strain evidence="8 9">HEL-45</strain>
    </source>
</reference>
<keyword evidence="9" id="KW-1185">Reference proteome</keyword>
<dbReference type="RefSeq" id="WP_007117924.1">
    <property type="nucleotide sequence ID" value="NZ_ABID01000001.1"/>
</dbReference>
<comment type="similarity">
    <text evidence="2 7">Belongs to the complex I subunit 4L family.</text>
</comment>
<organism evidence="8 9">
    <name type="scientific">Sulfitobacter indolifex HEL-45</name>
    <dbReference type="NCBI Taxonomy" id="391624"/>
    <lineage>
        <taxon>Bacteria</taxon>
        <taxon>Pseudomonadati</taxon>
        <taxon>Pseudomonadota</taxon>
        <taxon>Alphaproteobacteria</taxon>
        <taxon>Rhodobacterales</taxon>
        <taxon>Roseobacteraceae</taxon>
        <taxon>Sulfitobacter</taxon>
    </lineage>
</organism>
<keyword evidence="7" id="KW-1003">Cell membrane</keyword>
<evidence type="ECO:0000256" key="6">
    <source>
        <dbReference type="ARBA" id="ARBA00023136"/>
    </source>
</evidence>
<keyword evidence="3 7" id="KW-0813">Transport</keyword>
<sequence>MTLTAILIVASALFGIGLFGALSQKSFVMLMMGLELMLNGTLLAAVGFWAFTLEGAPEGQLLAILIMAVMAVELAIGFALVVAVYRKRQADVIEALGALKE</sequence>
<evidence type="ECO:0000313" key="9">
    <source>
        <dbReference type="Proteomes" id="UP000003257"/>
    </source>
</evidence>
<comment type="catalytic activity">
    <reaction evidence="7">
        <text>a quinone + NADH + 5 H(+)(in) = a quinol + NAD(+) + 4 H(+)(out)</text>
        <dbReference type="Rhea" id="RHEA:57888"/>
        <dbReference type="ChEBI" id="CHEBI:15378"/>
        <dbReference type="ChEBI" id="CHEBI:24646"/>
        <dbReference type="ChEBI" id="CHEBI:57540"/>
        <dbReference type="ChEBI" id="CHEBI:57945"/>
        <dbReference type="ChEBI" id="CHEBI:132124"/>
    </reaction>
</comment>
<gene>
    <name evidence="7" type="primary">nuoK</name>
    <name evidence="8" type="ORF">OIHEL45_03550</name>
</gene>
<dbReference type="PANTHER" id="PTHR11434:SF16">
    <property type="entry name" value="NADH-UBIQUINONE OXIDOREDUCTASE CHAIN 4L"/>
    <property type="match status" value="1"/>
</dbReference>
<feature type="transmembrane region" description="Helical" evidence="7">
    <location>
        <begin position="6"/>
        <end position="23"/>
    </location>
</feature>
<comment type="subunit">
    <text evidence="7">NDH-1 is composed of 14 different subunits. Subunits NuoA, H, J, K, L, M, N constitute the membrane sector of the complex.</text>
</comment>
<feature type="transmembrane region" description="Helical" evidence="7">
    <location>
        <begin position="63"/>
        <end position="85"/>
    </location>
</feature>
<dbReference type="HAMAP" id="MF_01456">
    <property type="entry name" value="NDH1_NuoK"/>
    <property type="match status" value="1"/>
</dbReference>
<keyword evidence="7" id="KW-1278">Translocase</keyword>
<dbReference type="EMBL" id="ABID01000001">
    <property type="protein sequence ID" value="EDQ05854.1"/>
    <property type="molecule type" value="Genomic_DNA"/>
</dbReference>
<name>A0ABM9X8I7_9RHOB</name>
<dbReference type="PANTHER" id="PTHR11434">
    <property type="entry name" value="NADH-UBIQUINONE OXIDOREDUCTASE SUBUNIT ND4L"/>
    <property type="match status" value="1"/>
</dbReference>
<comment type="caution">
    <text evidence="8">The sequence shown here is derived from an EMBL/GenBank/DDBJ whole genome shotgun (WGS) entry which is preliminary data.</text>
</comment>
<accession>A0ABM9X8I7</accession>
<dbReference type="InterPro" id="IPR001133">
    <property type="entry name" value="NADH_UbQ_OxRdtase_chain4L/K"/>
</dbReference>
<protein>
    <recommendedName>
        <fullName evidence="7">NADH-quinone oxidoreductase subunit K</fullName>
        <ecNumber evidence="7">7.1.1.-</ecNumber>
    </recommendedName>
    <alternativeName>
        <fullName evidence="7">NADH dehydrogenase I subunit K</fullName>
    </alternativeName>
    <alternativeName>
        <fullName evidence="7">NDH-1 subunit K</fullName>
    </alternativeName>
</protein>